<dbReference type="Proteomes" id="UP000594892">
    <property type="component" value="Chromosome 2"/>
</dbReference>
<reference evidence="3" key="2">
    <citation type="submission" date="2022-06" db="EMBL/GenBank/DDBJ databases">
        <title>Draft genome sequence of Burkholderia glumae strain GR20004 isolated from rice panicle showing bacterial panicle blight.</title>
        <authorList>
            <person name="Choi S.Y."/>
            <person name="Lee Y.H."/>
        </authorList>
    </citation>
    <scope>NUCLEOTIDE SEQUENCE</scope>
    <source>
        <strain evidence="3">GR20004</strain>
    </source>
</reference>
<protein>
    <submittedName>
        <fullName evidence="2">Uncharacterized protein</fullName>
    </submittedName>
</protein>
<accession>A0AAP9Y4S1</accession>
<dbReference type="RefSeq" id="WP_127913939.1">
    <property type="nucleotide sequence ID" value="NZ_CP021074.1"/>
</dbReference>
<dbReference type="EMBL" id="CP099587">
    <property type="protein sequence ID" value="USS47330.1"/>
    <property type="molecule type" value="Genomic_DNA"/>
</dbReference>
<reference evidence="2 4" key="1">
    <citation type="submission" date="2020-12" db="EMBL/GenBank/DDBJ databases">
        <title>FDA dAtabase for Regulatory Grade micrObial Sequences (FDA-ARGOS): Supporting development and validation of Infectious Disease Dx tests.</title>
        <authorList>
            <person name="Minogue T."/>
            <person name="Wolcott M."/>
            <person name="Wasieloski L."/>
            <person name="Aguilar W."/>
            <person name="Moore D."/>
            <person name="Jaissle J."/>
            <person name="Tallon L."/>
            <person name="Sadzewicz L."/>
            <person name="Zhao X."/>
            <person name="Boylan J."/>
            <person name="Ott S."/>
            <person name="Bowen H."/>
            <person name="Vavikolanu K."/>
            <person name="Mehta A."/>
            <person name="Aluvathingal J."/>
            <person name="Nadendla S."/>
            <person name="Yan Y."/>
            <person name="Sichtig H."/>
        </authorList>
    </citation>
    <scope>NUCLEOTIDE SEQUENCE [LARGE SCALE GENOMIC DNA]</scope>
    <source>
        <strain evidence="2 4">FDAARGOS_949</strain>
    </source>
</reference>
<dbReference type="Proteomes" id="UP001056386">
    <property type="component" value="Chromosome 1"/>
</dbReference>
<evidence type="ECO:0000256" key="1">
    <source>
        <dbReference type="SAM" id="MobiDB-lite"/>
    </source>
</evidence>
<feature type="region of interest" description="Disordered" evidence="1">
    <location>
        <begin position="41"/>
        <end position="70"/>
    </location>
</feature>
<keyword evidence="5" id="KW-1185">Reference proteome</keyword>
<evidence type="ECO:0000313" key="4">
    <source>
        <dbReference type="Proteomes" id="UP000594892"/>
    </source>
</evidence>
<dbReference type="AlphaFoldDB" id="A0AAP9Y4S1"/>
<evidence type="ECO:0000313" key="2">
    <source>
        <dbReference type="EMBL" id="QPQ94641.1"/>
    </source>
</evidence>
<sequence>MRAALSSLSQTLDVAVRMAAAPGAQARRALSFLSHPPPAYFSRRDAKGRSTRLRARGCKTPARNWRWQKR</sequence>
<evidence type="ECO:0000313" key="3">
    <source>
        <dbReference type="EMBL" id="USS47330.1"/>
    </source>
</evidence>
<evidence type="ECO:0000313" key="5">
    <source>
        <dbReference type="Proteomes" id="UP001056386"/>
    </source>
</evidence>
<dbReference type="EMBL" id="CP065601">
    <property type="protein sequence ID" value="QPQ94641.1"/>
    <property type="molecule type" value="Genomic_DNA"/>
</dbReference>
<gene>
    <name evidence="2" type="ORF">I6H06_12385</name>
    <name evidence="3" type="ORF">NFI99_21010</name>
</gene>
<proteinExistence type="predicted"/>
<organism evidence="2 4">
    <name type="scientific">Burkholderia glumae</name>
    <name type="common">Pseudomonas glumae</name>
    <dbReference type="NCBI Taxonomy" id="337"/>
    <lineage>
        <taxon>Bacteria</taxon>
        <taxon>Pseudomonadati</taxon>
        <taxon>Pseudomonadota</taxon>
        <taxon>Betaproteobacteria</taxon>
        <taxon>Burkholderiales</taxon>
        <taxon>Burkholderiaceae</taxon>
        <taxon>Burkholderia</taxon>
    </lineage>
</organism>
<dbReference type="GeneID" id="45699104"/>
<name>A0AAP9Y4S1_BURGL</name>